<dbReference type="Gene3D" id="1.10.287.130">
    <property type="match status" value="1"/>
</dbReference>
<keyword evidence="6" id="KW-0808">Transferase</keyword>
<evidence type="ECO:0000256" key="12">
    <source>
        <dbReference type="SAM" id="Phobius"/>
    </source>
</evidence>
<dbReference type="EMBL" id="AMCI01000285">
    <property type="protein sequence ID" value="EJX09946.1"/>
    <property type="molecule type" value="Genomic_DNA"/>
</dbReference>
<dbReference type="InterPro" id="IPR036890">
    <property type="entry name" value="HATPase_C_sf"/>
</dbReference>
<keyword evidence="12" id="KW-1133">Transmembrane helix</keyword>
<dbReference type="Pfam" id="PF00072">
    <property type="entry name" value="Response_reg"/>
    <property type="match status" value="1"/>
</dbReference>
<keyword evidence="7" id="KW-0547">Nucleotide-binding</keyword>
<keyword evidence="10" id="KW-0902">Two-component regulatory system</keyword>
<evidence type="ECO:0000259" key="13">
    <source>
        <dbReference type="PROSITE" id="PS50109"/>
    </source>
</evidence>
<dbReference type="InterPro" id="IPR011006">
    <property type="entry name" value="CheY-like_superfamily"/>
</dbReference>
<dbReference type="Gene3D" id="3.40.50.2300">
    <property type="match status" value="1"/>
</dbReference>
<evidence type="ECO:0000259" key="14">
    <source>
        <dbReference type="PROSITE" id="PS50110"/>
    </source>
</evidence>
<evidence type="ECO:0000256" key="4">
    <source>
        <dbReference type="ARBA" id="ARBA00022475"/>
    </source>
</evidence>
<dbReference type="PROSITE" id="PS50110">
    <property type="entry name" value="RESPONSE_REGULATORY"/>
    <property type="match status" value="1"/>
</dbReference>
<dbReference type="Gene3D" id="3.30.565.10">
    <property type="entry name" value="Histidine kinase-like ATPase, C-terminal domain"/>
    <property type="match status" value="1"/>
</dbReference>
<evidence type="ECO:0000256" key="8">
    <source>
        <dbReference type="ARBA" id="ARBA00022777"/>
    </source>
</evidence>
<keyword evidence="5" id="KW-0597">Phosphoprotein</keyword>
<name>J9DAM5_9ZZZZ</name>
<keyword evidence="4" id="KW-1003">Cell membrane</keyword>
<evidence type="ECO:0000256" key="9">
    <source>
        <dbReference type="ARBA" id="ARBA00022840"/>
    </source>
</evidence>
<comment type="caution">
    <text evidence="15">The sequence shown here is derived from an EMBL/GenBank/DDBJ whole genome shotgun (WGS) entry which is preliminary data.</text>
</comment>
<dbReference type="InterPro" id="IPR004358">
    <property type="entry name" value="Sig_transdc_His_kin-like_C"/>
</dbReference>
<evidence type="ECO:0000256" key="11">
    <source>
        <dbReference type="ARBA" id="ARBA00023136"/>
    </source>
</evidence>
<gene>
    <name evidence="15" type="ORF">EVA_01943</name>
</gene>
<proteinExistence type="predicted"/>
<dbReference type="PANTHER" id="PTHR43047">
    <property type="entry name" value="TWO-COMPONENT HISTIDINE PROTEIN KINASE"/>
    <property type="match status" value="1"/>
</dbReference>
<dbReference type="InterPro" id="IPR005467">
    <property type="entry name" value="His_kinase_dom"/>
</dbReference>
<dbReference type="Pfam" id="PF00512">
    <property type="entry name" value="HisKA"/>
    <property type="match status" value="1"/>
</dbReference>
<evidence type="ECO:0000256" key="1">
    <source>
        <dbReference type="ARBA" id="ARBA00000085"/>
    </source>
</evidence>
<evidence type="ECO:0000313" key="15">
    <source>
        <dbReference type="EMBL" id="EJX09946.1"/>
    </source>
</evidence>
<dbReference type="CDD" id="cd00082">
    <property type="entry name" value="HisKA"/>
    <property type="match status" value="1"/>
</dbReference>
<evidence type="ECO:0000256" key="2">
    <source>
        <dbReference type="ARBA" id="ARBA00004236"/>
    </source>
</evidence>
<organism evidence="15">
    <name type="scientific">gut metagenome</name>
    <dbReference type="NCBI Taxonomy" id="749906"/>
    <lineage>
        <taxon>unclassified sequences</taxon>
        <taxon>metagenomes</taxon>
        <taxon>organismal metagenomes</taxon>
    </lineage>
</organism>
<evidence type="ECO:0000256" key="3">
    <source>
        <dbReference type="ARBA" id="ARBA00012438"/>
    </source>
</evidence>
<feature type="domain" description="Histidine kinase" evidence="13">
    <location>
        <begin position="331"/>
        <end position="543"/>
    </location>
</feature>
<dbReference type="GO" id="GO:0005886">
    <property type="term" value="C:plasma membrane"/>
    <property type="evidence" value="ECO:0007669"/>
    <property type="project" value="UniProtKB-SubCell"/>
</dbReference>
<dbReference type="InterPro" id="IPR003594">
    <property type="entry name" value="HATPase_dom"/>
</dbReference>
<feature type="domain" description="Response regulatory" evidence="14">
    <location>
        <begin position="565"/>
        <end position="681"/>
    </location>
</feature>
<dbReference type="CDD" id="cd16922">
    <property type="entry name" value="HATPase_EvgS-ArcB-TorS-like"/>
    <property type="match status" value="1"/>
</dbReference>
<accession>J9DAM5</accession>
<keyword evidence="11 12" id="KW-0472">Membrane</keyword>
<dbReference type="PRINTS" id="PR00344">
    <property type="entry name" value="BCTRLSENSOR"/>
</dbReference>
<comment type="subcellular location">
    <subcellularLocation>
        <location evidence="2">Cell membrane</location>
    </subcellularLocation>
</comment>
<dbReference type="InterPro" id="IPR001789">
    <property type="entry name" value="Sig_transdc_resp-reg_receiver"/>
</dbReference>
<reference evidence="15" key="1">
    <citation type="journal article" date="2012" name="PLoS ONE">
        <title>Gene sets for utilization of primary and secondary nutrition supplies in the distal gut of endangered iberian lynx.</title>
        <authorList>
            <person name="Alcaide M."/>
            <person name="Messina E."/>
            <person name="Richter M."/>
            <person name="Bargiela R."/>
            <person name="Peplies J."/>
            <person name="Huws S.A."/>
            <person name="Newbold C.J."/>
            <person name="Golyshin P.N."/>
            <person name="Simon M.A."/>
            <person name="Lopez G."/>
            <person name="Yakimov M.M."/>
            <person name="Ferrer M."/>
        </authorList>
    </citation>
    <scope>NUCLEOTIDE SEQUENCE</scope>
</reference>
<dbReference type="SUPFAM" id="SSF52172">
    <property type="entry name" value="CheY-like"/>
    <property type="match status" value="1"/>
</dbReference>
<comment type="catalytic activity">
    <reaction evidence="1">
        <text>ATP + protein L-histidine = ADP + protein N-phospho-L-histidine.</text>
        <dbReference type="EC" id="2.7.13.3"/>
    </reaction>
</comment>
<dbReference type="AlphaFoldDB" id="J9DAM5"/>
<keyword evidence="12" id="KW-0812">Transmembrane</keyword>
<evidence type="ECO:0000256" key="6">
    <source>
        <dbReference type="ARBA" id="ARBA00022679"/>
    </source>
</evidence>
<dbReference type="SMART" id="SM00388">
    <property type="entry name" value="HisKA"/>
    <property type="match status" value="1"/>
</dbReference>
<feature type="transmembrane region" description="Helical" evidence="12">
    <location>
        <begin position="7"/>
        <end position="25"/>
    </location>
</feature>
<evidence type="ECO:0000256" key="10">
    <source>
        <dbReference type="ARBA" id="ARBA00023012"/>
    </source>
</evidence>
<protein>
    <recommendedName>
        <fullName evidence="3">histidine kinase</fullName>
        <ecNumber evidence="3">2.7.13.3</ecNumber>
    </recommendedName>
</protein>
<dbReference type="SUPFAM" id="SSF55874">
    <property type="entry name" value="ATPase domain of HSP90 chaperone/DNA topoisomerase II/histidine kinase"/>
    <property type="match status" value="1"/>
</dbReference>
<sequence length="796" mass="92362">MCLRFKIFIGYLVLIVFLVFTIYSFRKEQMIRSRLQDGEKELLHVRRLAEQTYASLLELSTQSETVSVWDEEDFLAYRNKRREVCLHLKEMQGYIQSSRGQARIDSLCTLLVQKENLLDTVMQTFDRLQEVSEFINRKIPLIVSNVHDGTEDQDAVCTTDSMETDSKVKKTFWVRLFGKRDRKSAYFEQWEQRQKSAVLNQQRAKAAGMLHSLKKEVFAHQERKKEELLSQMDNLYLNNLKLNRRLHCIIKNFEKEETSRLENRYKQFVAERDESFHLLSLLAISIFLLSVILYLIVHRDLKHKYRYQCELETSNREKQELLQSRQNMMQSIAHDLRSPLATISGSLELYEKAEETDRTGHIDNIRYASGYMLSLVDTLMEYYQLDTGLLHLHPSIFHLETLFCEIADSHIPAARKKDIRLFTSFTGMDSVAVGDKRYLQQIVNNLLSNAVKFTEKGTVRLRAEFGNERLSFEVEDTGIGIHEEDFGRIFTAFEQLENSPSESGFGLGLAIVSRLVSEMKGDIQVESKPGKGSRFTVRIPLSAGFESFRIQDKRISDSLSLNNLHVLLMDDDPRQLGIAREMFRQCHAACDCCMDSRGLIALLREKDYDVLLTDIQMPEMNGYAVLELLRSSNIPQGANIPVIALTARMDDEKEYLRRGFSACIRKPFSKESLAHGVTAVVGTARGSEWKPDFSLILAGEENRQEMLAVFVMESRKDLRELHAAMQENNRSVIWEILHKNLPLWETVRLDYPMDRLRQIVVCSPEEWKDDDLMQIDEIERAAERLVEYAERSMLEL</sequence>
<evidence type="ECO:0000256" key="5">
    <source>
        <dbReference type="ARBA" id="ARBA00022553"/>
    </source>
</evidence>
<dbReference type="InterPro" id="IPR036097">
    <property type="entry name" value="HisK_dim/P_sf"/>
</dbReference>
<dbReference type="PANTHER" id="PTHR43047:SF72">
    <property type="entry name" value="OSMOSENSING HISTIDINE PROTEIN KINASE SLN1"/>
    <property type="match status" value="1"/>
</dbReference>
<dbReference type="Pfam" id="PF02518">
    <property type="entry name" value="HATPase_c"/>
    <property type="match status" value="1"/>
</dbReference>
<dbReference type="GO" id="GO:0009927">
    <property type="term" value="F:histidine phosphotransfer kinase activity"/>
    <property type="evidence" value="ECO:0007669"/>
    <property type="project" value="TreeGrafter"/>
</dbReference>
<dbReference type="GO" id="GO:0000155">
    <property type="term" value="F:phosphorelay sensor kinase activity"/>
    <property type="evidence" value="ECO:0007669"/>
    <property type="project" value="InterPro"/>
</dbReference>
<dbReference type="SMART" id="SM00387">
    <property type="entry name" value="HATPase_c"/>
    <property type="match status" value="1"/>
</dbReference>
<dbReference type="SMART" id="SM00448">
    <property type="entry name" value="REC"/>
    <property type="match status" value="1"/>
</dbReference>
<dbReference type="EC" id="2.7.13.3" evidence="3"/>
<keyword evidence="9" id="KW-0067">ATP-binding</keyword>
<dbReference type="FunFam" id="3.30.565.10:FF:000023">
    <property type="entry name" value="PAS domain-containing sensor histidine kinase"/>
    <property type="match status" value="1"/>
</dbReference>
<keyword evidence="8 15" id="KW-0418">Kinase</keyword>
<dbReference type="GO" id="GO:0005524">
    <property type="term" value="F:ATP binding"/>
    <property type="evidence" value="ECO:0007669"/>
    <property type="project" value="UniProtKB-KW"/>
</dbReference>
<evidence type="ECO:0000256" key="7">
    <source>
        <dbReference type="ARBA" id="ARBA00022741"/>
    </source>
</evidence>
<dbReference type="InterPro" id="IPR003661">
    <property type="entry name" value="HisK_dim/P_dom"/>
</dbReference>
<dbReference type="SUPFAM" id="SSF47384">
    <property type="entry name" value="Homodimeric domain of signal transducing histidine kinase"/>
    <property type="match status" value="1"/>
</dbReference>
<feature type="transmembrane region" description="Helical" evidence="12">
    <location>
        <begin position="276"/>
        <end position="297"/>
    </location>
</feature>
<dbReference type="PROSITE" id="PS50109">
    <property type="entry name" value="HIS_KIN"/>
    <property type="match status" value="1"/>
</dbReference>